<name>A0A915PTN1_9BILA</name>
<accession>A0A915PTN1</accession>
<organism evidence="3 4">
    <name type="scientific">Setaria digitata</name>
    <dbReference type="NCBI Taxonomy" id="48799"/>
    <lineage>
        <taxon>Eukaryota</taxon>
        <taxon>Metazoa</taxon>
        <taxon>Ecdysozoa</taxon>
        <taxon>Nematoda</taxon>
        <taxon>Chromadorea</taxon>
        <taxon>Rhabditida</taxon>
        <taxon>Spirurina</taxon>
        <taxon>Spiruromorpha</taxon>
        <taxon>Filarioidea</taxon>
        <taxon>Setariidae</taxon>
        <taxon>Setaria</taxon>
    </lineage>
</organism>
<feature type="compositionally biased region" description="Low complexity" evidence="1">
    <location>
        <begin position="320"/>
        <end position="333"/>
    </location>
</feature>
<dbReference type="PROSITE" id="PS51076">
    <property type="entry name" value="MH2"/>
    <property type="match status" value="1"/>
</dbReference>
<sequence length="503" mass="57299">MRDERSLSRTEAACMAGAGRGWNGIDELRALSANDTERWYTVEQFERDHVVEILEKLEEGSLDDEIWGKIILMEKCRRLAKAYLRRTTVIIDGSSDEYDGITLGFNHFENYDNDDIRHKIGDGVIVKVDENGNIKAMARGLAPVIVQGWNEPTSKCISEQLITQKGRLKTIKDRLKGITDQQRIEKIFDMRLFNLAIERELNEPEPNTPELLLKTCIRVSLVKDAATNALKTPCWFMIINLVALDVLRTKLPVLRPVSGTFRPSSRNDIIFSTPATTQSTATLNEIFPSCTKQSLSCSDSEEIPTPMQKAIHNKKKRSPSKNLSLSSKSSSGFSSMDFVKNFEKVENWRKNSSGFLEQKKDEILADEETDDTTSSEHELIKPTEQWSVGKSPPFTQRKLLLSNDQSVNKNSDNNKATNFSNSYICQGGHCIRISDYDEHVQDELKQKSGRLFEFVENFDDIDCMKILEFRDIEIQEDVLNIKRKVSTPKMVDFSVLCLKFENS</sequence>
<dbReference type="PANTHER" id="PTHR22742">
    <property type="entry name" value="EXPANSION, ISOFORM A-RELATED"/>
    <property type="match status" value="1"/>
</dbReference>
<dbReference type="AlphaFoldDB" id="A0A915PTN1"/>
<evidence type="ECO:0000256" key="1">
    <source>
        <dbReference type="SAM" id="MobiDB-lite"/>
    </source>
</evidence>
<dbReference type="GO" id="GO:0009791">
    <property type="term" value="P:post-embryonic development"/>
    <property type="evidence" value="ECO:0007669"/>
    <property type="project" value="UniProtKB-ARBA"/>
</dbReference>
<dbReference type="GO" id="GO:0050793">
    <property type="term" value="P:regulation of developmental process"/>
    <property type="evidence" value="ECO:0007669"/>
    <property type="project" value="UniProtKB-ARBA"/>
</dbReference>
<feature type="compositionally biased region" description="Acidic residues" evidence="1">
    <location>
        <begin position="364"/>
        <end position="373"/>
    </location>
</feature>
<dbReference type="SMART" id="SM00524">
    <property type="entry name" value="DWB"/>
    <property type="match status" value="1"/>
</dbReference>
<feature type="domain" description="MH2" evidence="2">
    <location>
        <begin position="67"/>
        <end position="267"/>
    </location>
</feature>
<dbReference type="GO" id="GO:0006355">
    <property type="term" value="P:regulation of DNA-templated transcription"/>
    <property type="evidence" value="ECO:0007669"/>
    <property type="project" value="InterPro"/>
</dbReference>
<proteinExistence type="predicted"/>
<evidence type="ECO:0000313" key="3">
    <source>
        <dbReference type="Proteomes" id="UP000887581"/>
    </source>
</evidence>
<dbReference type="Proteomes" id="UP000887581">
    <property type="component" value="Unplaced"/>
</dbReference>
<dbReference type="InterPro" id="IPR017855">
    <property type="entry name" value="SMAD-like_dom_sf"/>
</dbReference>
<dbReference type="InterPro" id="IPR008984">
    <property type="entry name" value="SMAD_FHA_dom_sf"/>
</dbReference>
<dbReference type="Pfam" id="PF03166">
    <property type="entry name" value="MH2"/>
    <property type="match status" value="1"/>
</dbReference>
<dbReference type="InterPro" id="IPR001132">
    <property type="entry name" value="SMAD_dom_Dwarfin-type"/>
</dbReference>
<protein>
    <submittedName>
        <fullName evidence="4">MH2 domain-containing protein</fullName>
    </submittedName>
</protein>
<evidence type="ECO:0000313" key="4">
    <source>
        <dbReference type="WBParaSite" id="sdigi.contig249.g6671.t1"/>
    </source>
</evidence>
<feature type="region of interest" description="Disordered" evidence="1">
    <location>
        <begin position="296"/>
        <end position="333"/>
    </location>
</feature>
<dbReference type="GO" id="GO:0051239">
    <property type="term" value="P:regulation of multicellular organismal process"/>
    <property type="evidence" value="ECO:0007669"/>
    <property type="project" value="UniProtKB-ARBA"/>
</dbReference>
<reference evidence="4" key="1">
    <citation type="submission" date="2022-11" db="UniProtKB">
        <authorList>
            <consortium name="WormBaseParasite"/>
        </authorList>
    </citation>
    <scope>IDENTIFICATION</scope>
</reference>
<evidence type="ECO:0000259" key="2">
    <source>
        <dbReference type="PROSITE" id="PS51076"/>
    </source>
</evidence>
<dbReference type="SUPFAM" id="SSF49879">
    <property type="entry name" value="SMAD/FHA domain"/>
    <property type="match status" value="1"/>
</dbReference>
<dbReference type="WBParaSite" id="sdigi.contig249.g6671.t1">
    <property type="protein sequence ID" value="sdigi.contig249.g6671.t1"/>
    <property type="gene ID" value="sdigi.contig249.g6671"/>
</dbReference>
<dbReference type="PANTHER" id="PTHR22742:SF2">
    <property type="entry name" value="EXPANSION, ISOFORM A-RELATED"/>
    <property type="match status" value="1"/>
</dbReference>
<dbReference type="Gene3D" id="2.60.200.10">
    <property type="match status" value="1"/>
</dbReference>
<feature type="region of interest" description="Disordered" evidence="1">
    <location>
        <begin position="361"/>
        <end position="387"/>
    </location>
</feature>
<keyword evidence="3" id="KW-1185">Reference proteome</keyword>